<evidence type="ECO:0000313" key="2">
    <source>
        <dbReference type="EMBL" id="MBD1269069.1"/>
    </source>
</evidence>
<protein>
    <submittedName>
        <fullName evidence="2">DinB family protein</fullName>
    </submittedName>
</protein>
<evidence type="ECO:0000313" key="3">
    <source>
        <dbReference type="EMBL" id="NYI37022.1"/>
    </source>
</evidence>
<keyword evidence="4" id="KW-1185">Reference proteome</keyword>
<dbReference type="EMBL" id="JACWMT010000001">
    <property type="protein sequence ID" value="MBD1269069.1"/>
    <property type="molecule type" value="Genomic_DNA"/>
</dbReference>
<evidence type="ECO:0000313" key="5">
    <source>
        <dbReference type="Proteomes" id="UP000659061"/>
    </source>
</evidence>
<sequence>MAIIPDTKDWTWVLQQTCEECGFDADAAEPTRAGEEVRAMVPRWGEALARPDAAQRPDDATWSVLEYACHVRDVLHLFADRLALIREQDGPEFANWDQDATAAESRYADQDPAVVTAELAPAADAFAAEIDAVRDWSRPGLRSNGSAFTADTLTRYALHDLVHHLHDVRA</sequence>
<dbReference type="Proteomes" id="UP000659061">
    <property type="component" value="Unassembled WGS sequence"/>
</dbReference>
<dbReference type="Gene3D" id="1.20.120.450">
    <property type="entry name" value="dinb family like domain"/>
    <property type="match status" value="1"/>
</dbReference>
<reference evidence="3 4" key="1">
    <citation type="submission" date="2020-07" db="EMBL/GenBank/DDBJ databases">
        <title>Sequencing the genomes of 1000 actinobacteria strains.</title>
        <authorList>
            <person name="Klenk H.-P."/>
        </authorList>
    </citation>
    <scope>NUCLEOTIDE SEQUENCE [LARGE SCALE GENOMIC DNA]</scope>
    <source>
        <strain evidence="3 4">DSM 19087</strain>
    </source>
</reference>
<dbReference type="SUPFAM" id="SSF109854">
    <property type="entry name" value="DinB/YfiT-like putative metalloenzymes"/>
    <property type="match status" value="1"/>
</dbReference>
<gene>
    <name evidence="3" type="ORF">BJ975_000397</name>
    <name evidence="2" type="ORF">IDH50_02375</name>
</gene>
<dbReference type="Proteomes" id="UP000587211">
    <property type="component" value="Unassembled WGS sequence"/>
</dbReference>
<dbReference type="InterPro" id="IPR034660">
    <property type="entry name" value="DinB/YfiT-like"/>
</dbReference>
<evidence type="ECO:0000313" key="4">
    <source>
        <dbReference type="Proteomes" id="UP000587211"/>
    </source>
</evidence>
<name>A0A8I0FSN5_9ACTN</name>
<proteinExistence type="predicted"/>
<organism evidence="2 5">
    <name type="scientific">Aeromicrobium tamlense</name>
    <dbReference type="NCBI Taxonomy" id="375541"/>
    <lineage>
        <taxon>Bacteria</taxon>
        <taxon>Bacillati</taxon>
        <taxon>Actinomycetota</taxon>
        <taxon>Actinomycetes</taxon>
        <taxon>Propionibacteriales</taxon>
        <taxon>Nocardioidaceae</taxon>
        <taxon>Aeromicrobium</taxon>
    </lineage>
</organism>
<dbReference type="EMBL" id="JACBZN010000001">
    <property type="protein sequence ID" value="NYI37022.1"/>
    <property type="molecule type" value="Genomic_DNA"/>
</dbReference>
<comment type="caution">
    <text evidence="2">The sequence shown here is derived from an EMBL/GenBank/DDBJ whole genome shotgun (WGS) entry which is preliminary data.</text>
</comment>
<dbReference type="InterPro" id="IPR024775">
    <property type="entry name" value="DinB-like"/>
</dbReference>
<accession>A0A8I0FSN5</accession>
<dbReference type="AlphaFoldDB" id="A0A8I0FSN5"/>
<evidence type="ECO:0000259" key="1">
    <source>
        <dbReference type="Pfam" id="PF12867"/>
    </source>
</evidence>
<dbReference type="RefSeq" id="WP_179423154.1">
    <property type="nucleotide sequence ID" value="NZ_BAAAMP010000002.1"/>
</dbReference>
<dbReference type="Pfam" id="PF12867">
    <property type="entry name" value="DinB_2"/>
    <property type="match status" value="1"/>
</dbReference>
<reference evidence="2" key="2">
    <citation type="submission" date="2020-09" db="EMBL/GenBank/DDBJ databases">
        <title>Novel species in genus Aeromicrobium.</title>
        <authorList>
            <person name="Zhang G."/>
        </authorList>
    </citation>
    <scope>NUCLEOTIDE SEQUENCE</scope>
    <source>
        <strain evidence="2">SSW1-57</strain>
    </source>
</reference>
<feature type="domain" description="DinB-like" evidence="1">
    <location>
        <begin position="35"/>
        <end position="166"/>
    </location>
</feature>